<proteinExistence type="inferred from homology"/>
<comment type="similarity">
    <text evidence="3">Belongs to the RecD family. RecD2 subfamily.</text>
</comment>
<dbReference type="Pfam" id="PF23139">
    <property type="entry name" value="OB_YrrC"/>
    <property type="match status" value="1"/>
</dbReference>
<keyword evidence="1 3" id="KW-0547">Nucleotide-binding</keyword>
<sequence length="799" mass="89779">MADDKDYFVGTVKAIFFENPENLFKIFTIKIKKTNTDWDGTDIVVTGSFGNISEEEEYKFEGRMVDHPKYGKQFQADTYQHSRPSGKKELISFFSSDEFPGIGKKKAEKIVDTLGENAIDKILQDPNALDFLKLGEEKTNLIVEQISKNHQAEQVLYQLSNFGFGNTLSARIYQKYGVNTLEKITEDPYRLVTDVKGVGFKRADELAKNLNIPLDDPRRIKGALIQLVTVLNNSTGDTLIEQNDLFKRAMAILRSDNNPNELKAKISDGLKSLVNDGVLMSEEGKVYEKSLYEAEWSIAQSLKMITDTYKDVEWSNESFSKELKKIEKSFKVEYDPSQEKAIRQSLTHSVFLLTGGPGTGKTTIINGIVAAYAKLNDETLDPASEDYAIALAAPTGRAAKHMGESTGLPAMTIHRLLGLTGTEDDEFAEPTLNCKLLIIDEMSMVDTKLFKTLIDAVQPGTQVVLVGDKDQLPSVGPGQIFSDLINSQIFSTVILKDIHRQDEDSTIIQLAHDINEGRVADEVFQNRSDRSFIECTSQNVPEVLSQIVNKSSERGFDIADVQVLAPMYRGVAGIDNLNSTIQDVVNPMAEKRKEVLMGNVHYRIDDKVVYLVNTPEDNVFNGEIGKIVGIILSKESTDHVDQLVIDFDGNEVTLDRKDWTNIALAYCTSIHKAQGSEFEMVILPLVNEESRMLRRNLLYTAITRSKRLLIMVGNRSAFERSITDESAERNTTLKKRLFTAFKIKEDTSEEKIEEDPVDVFEPDYRLTLDMVMNNSIDPMIGMDNVTPFDFSDRETVKKD</sequence>
<dbReference type="SUPFAM" id="SSF52540">
    <property type="entry name" value="P-loop containing nucleoside triphosphate hydrolases"/>
    <property type="match status" value="2"/>
</dbReference>
<evidence type="ECO:0000259" key="4">
    <source>
        <dbReference type="SMART" id="SM00382"/>
    </source>
</evidence>
<keyword evidence="3" id="KW-0347">Helicase</keyword>
<evidence type="ECO:0000313" key="5">
    <source>
        <dbReference type="EMBL" id="MFD1418734.1"/>
    </source>
</evidence>
<dbReference type="Pfam" id="PF13538">
    <property type="entry name" value="UvrD_C_2"/>
    <property type="match status" value="1"/>
</dbReference>
<comment type="caution">
    <text evidence="5">The sequence shown here is derived from an EMBL/GenBank/DDBJ whole genome shotgun (WGS) entry which is preliminary data.</text>
</comment>
<dbReference type="InterPro" id="IPR041451">
    <property type="entry name" value="RecD2_SH13"/>
</dbReference>
<keyword evidence="3" id="KW-0238">DNA-binding</keyword>
<feature type="binding site" evidence="3">
    <location>
        <begin position="358"/>
        <end position="362"/>
    </location>
    <ligand>
        <name>ATP</name>
        <dbReference type="ChEBI" id="CHEBI:30616"/>
    </ligand>
</feature>
<dbReference type="NCBIfam" id="TIGR01448">
    <property type="entry name" value="recD_rel"/>
    <property type="match status" value="1"/>
</dbReference>
<dbReference type="CDD" id="cd17933">
    <property type="entry name" value="DEXSc_RecD-like"/>
    <property type="match status" value="1"/>
</dbReference>
<evidence type="ECO:0000313" key="6">
    <source>
        <dbReference type="Proteomes" id="UP001597251"/>
    </source>
</evidence>
<keyword evidence="3" id="KW-0413">Isomerase</keyword>
<dbReference type="InterPro" id="IPR050534">
    <property type="entry name" value="Coronavir_polyprotein_1ab"/>
</dbReference>
<dbReference type="Gene3D" id="1.10.10.2220">
    <property type="match status" value="1"/>
</dbReference>
<dbReference type="Gene3D" id="3.40.50.300">
    <property type="entry name" value="P-loop containing nucleotide triphosphate hydrolases"/>
    <property type="match status" value="2"/>
</dbReference>
<comment type="catalytic activity">
    <reaction evidence="3">
        <text>ATP + H2O = ADP + phosphate + H(+)</text>
        <dbReference type="Rhea" id="RHEA:13065"/>
        <dbReference type="ChEBI" id="CHEBI:15377"/>
        <dbReference type="ChEBI" id="CHEBI:15378"/>
        <dbReference type="ChEBI" id="CHEBI:30616"/>
        <dbReference type="ChEBI" id="CHEBI:43474"/>
        <dbReference type="ChEBI" id="CHEBI:456216"/>
        <dbReference type="EC" id="5.6.2.3"/>
    </reaction>
</comment>
<keyword evidence="6" id="KW-1185">Reference proteome</keyword>
<dbReference type="PANTHER" id="PTHR43788">
    <property type="entry name" value="DNA2/NAM7 HELICASE FAMILY MEMBER"/>
    <property type="match status" value="1"/>
</dbReference>
<feature type="domain" description="AAA+ ATPase" evidence="4">
    <location>
        <begin position="347"/>
        <end position="530"/>
    </location>
</feature>
<dbReference type="InterPro" id="IPR006345">
    <property type="entry name" value="RecD2"/>
</dbReference>
<dbReference type="Gene3D" id="2.30.30.940">
    <property type="match status" value="1"/>
</dbReference>
<dbReference type="EMBL" id="JBHTOI010000045">
    <property type="protein sequence ID" value="MFD1418734.1"/>
    <property type="molecule type" value="Genomic_DNA"/>
</dbReference>
<dbReference type="InterPro" id="IPR003593">
    <property type="entry name" value="AAA+_ATPase"/>
</dbReference>
<organism evidence="5 6">
    <name type="scientific">Companilactobacillus keshanensis</name>
    <dbReference type="NCBI Taxonomy" id="2486003"/>
    <lineage>
        <taxon>Bacteria</taxon>
        <taxon>Bacillati</taxon>
        <taxon>Bacillota</taxon>
        <taxon>Bacilli</taxon>
        <taxon>Lactobacillales</taxon>
        <taxon>Lactobacillaceae</taxon>
        <taxon>Companilactobacillus</taxon>
    </lineage>
</organism>
<keyword evidence="3" id="KW-0378">Hydrolase</keyword>
<keyword evidence="2 3" id="KW-0067">ATP-binding</keyword>
<dbReference type="CDD" id="cd18809">
    <property type="entry name" value="SF1_C_RecD"/>
    <property type="match status" value="1"/>
</dbReference>
<comment type="function">
    <text evidence="3">DNA-dependent ATPase and ATP-dependent 5'-3' DNA helicase. Has no activity on blunt DNA or DNA with 3'-overhangs, requires at least 10 bases of 5'-ssDNA for helicase activity.</text>
</comment>
<evidence type="ECO:0000256" key="1">
    <source>
        <dbReference type="ARBA" id="ARBA00022741"/>
    </source>
</evidence>
<protein>
    <recommendedName>
        <fullName evidence="3">ATP-dependent RecD2 DNA helicase</fullName>
        <ecNumber evidence="3">5.6.2.3</ecNumber>
    </recommendedName>
    <alternativeName>
        <fullName evidence="3">DNA 5'-3' helicase subunit RecD2</fullName>
    </alternativeName>
</protein>
<dbReference type="Pfam" id="PF13604">
    <property type="entry name" value="AAA_30"/>
    <property type="match status" value="1"/>
</dbReference>
<dbReference type="InterPro" id="IPR027417">
    <property type="entry name" value="P-loop_NTPase"/>
</dbReference>
<evidence type="ECO:0000256" key="3">
    <source>
        <dbReference type="HAMAP-Rule" id="MF_01488"/>
    </source>
</evidence>
<dbReference type="HAMAP" id="MF_01488">
    <property type="entry name" value="RecD2"/>
    <property type="match status" value="1"/>
</dbReference>
<dbReference type="InterPro" id="IPR055446">
    <property type="entry name" value="RecD2_N_OB"/>
</dbReference>
<dbReference type="SMART" id="SM00382">
    <property type="entry name" value="AAA"/>
    <property type="match status" value="1"/>
</dbReference>
<dbReference type="PANTHER" id="PTHR43788:SF6">
    <property type="entry name" value="DNA HELICASE B"/>
    <property type="match status" value="1"/>
</dbReference>
<dbReference type="EC" id="5.6.2.3" evidence="3"/>
<accession>A0ABW4BU36</accession>
<dbReference type="RefSeq" id="WP_125676563.1">
    <property type="nucleotide sequence ID" value="NZ_JBHTOI010000045.1"/>
</dbReference>
<name>A0ABW4BU36_9LACO</name>
<gene>
    <name evidence="3" type="primary">recD2</name>
    <name evidence="5" type="ORF">ACFQ42_08265</name>
</gene>
<dbReference type="Proteomes" id="UP001597251">
    <property type="component" value="Unassembled WGS sequence"/>
</dbReference>
<dbReference type="Pfam" id="PF18335">
    <property type="entry name" value="SH3_13"/>
    <property type="match status" value="1"/>
</dbReference>
<evidence type="ECO:0000256" key="2">
    <source>
        <dbReference type="ARBA" id="ARBA00022840"/>
    </source>
</evidence>
<dbReference type="InterPro" id="IPR029493">
    <property type="entry name" value="RecD2-like_HHH"/>
</dbReference>
<dbReference type="InterPro" id="IPR027785">
    <property type="entry name" value="UvrD-like_helicase_C"/>
</dbReference>
<reference evidence="6" key="1">
    <citation type="journal article" date="2019" name="Int. J. Syst. Evol. Microbiol.">
        <title>The Global Catalogue of Microorganisms (GCM) 10K type strain sequencing project: providing services to taxonomists for standard genome sequencing and annotation.</title>
        <authorList>
            <consortium name="The Broad Institute Genomics Platform"/>
            <consortium name="The Broad Institute Genome Sequencing Center for Infectious Disease"/>
            <person name="Wu L."/>
            <person name="Ma J."/>
        </authorList>
    </citation>
    <scope>NUCLEOTIDE SEQUENCE [LARGE SCALE GENOMIC DNA]</scope>
    <source>
        <strain evidence="6">CCM 8936</strain>
    </source>
</reference>
<dbReference type="Pfam" id="PF14490">
    <property type="entry name" value="HHH_RecD2"/>
    <property type="match status" value="1"/>
</dbReference>